<name>A0A9W6YI80_9STRA</name>
<comment type="similarity">
    <text evidence="2 5">Belongs to the RxLR effector family.</text>
</comment>
<dbReference type="EMBL" id="BSXT01007562">
    <property type="protein sequence ID" value="GMF63948.1"/>
    <property type="molecule type" value="Genomic_DNA"/>
</dbReference>
<feature type="signal peptide" evidence="5">
    <location>
        <begin position="1"/>
        <end position="24"/>
    </location>
</feature>
<sequence length="126" mass="14259">MRLSFVLLVATVTALLSNSNAATASDTTLTAPDSTDSLGASQHAEGVKRYLRKYDTLDEEEDSEYDEEDRLLEPKGLEKALTDRIHRTAVFKLLARAVGPPNLARSILNDKLYDKYRVWFYHIRVD</sequence>
<dbReference type="InterPro" id="IPR031825">
    <property type="entry name" value="RXLR"/>
</dbReference>
<gene>
    <name evidence="6" type="ORF">Pfra01_002791500</name>
</gene>
<evidence type="ECO:0000256" key="1">
    <source>
        <dbReference type="ARBA" id="ARBA00004613"/>
    </source>
</evidence>
<reference evidence="6" key="1">
    <citation type="submission" date="2023-04" db="EMBL/GenBank/DDBJ databases">
        <title>Phytophthora fragariaefolia NBRC 109709.</title>
        <authorList>
            <person name="Ichikawa N."/>
            <person name="Sato H."/>
            <person name="Tonouchi N."/>
        </authorList>
    </citation>
    <scope>NUCLEOTIDE SEQUENCE</scope>
    <source>
        <strain evidence="6">NBRC 109709</strain>
    </source>
</reference>
<accession>A0A9W6YI80</accession>
<keyword evidence="7" id="KW-1185">Reference proteome</keyword>
<feature type="chain" id="PRO_5041019544" description="RxLR effector protein" evidence="5">
    <location>
        <begin position="25"/>
        <end position="126"/>
    </location>
</feature>
<comment type="function">
    <text evidence="5">Effector that suppresses plant defense responses during pathogen infection.</text>
</comment>
<evidence type="ECO:0000313" key="6">
    <source>
        <dbReference type="EMBL" id="GMF63948.1"/>
    </source>
</evidence>
<evidence type="ECO:0000313" key="7">
    <source>
        <dbReference type="Proteomes" id="UP001165121"/>
    </source>
</evidence>
<organism evidence="6 7">
    <name type="scientific">Phytophthora fragariaefolia</name>
    <dbReference type="NCBI Taxonomy" id="1490495"/>
    <lineage>
        <taxon>Eukaryota</taxon>
        <taxon>Sar</taxon>
        <taxon>Stramenopiles</taxon>
        <taxon>Oomycota</taxon>
        <taxon>Peronosporomycetes</taxon>
        <taxon>Peronosporales</taxon>
        <taxon>Peronosporaceae</taxon>
        <taxon>Phytophthora</taxon>
    </lineage>
</organism>
<comment type="caution">
    <text evidence="6">The sequence shown here is derived from an EMBL/GenBank/DDBJ whole genome shotgun (WGS) entry which is preliminary data.</text>
</comment>
<proteinExistence type="inferred from homology"/>
<keyword evidence="4 5" id="KW-0732">Signal</keyword>
<dbReference type="Pfam" id="PF16810">
    <property type="entry name" value="RXLR"/>
    <property type="match status" value="1"/>
</dbReference>
<evidence type="ECO:0000256" key="4">
    <source>
        <dbReference type="ARBA" id="ARBA00022729"/>
    </source>
</evidence>
<comment type="domain">
    <text evidence="5">The RxLR-dEER motif acts to carry the protein into the host cell cytoplasm through binding to cell surface phosphatidylinositol-3-phosphate.</text>
</comment>
<evidence type="ECO:0000256" key="3">
    <source>
        <dbReference type="ARBA" id="ARBA00022525"/>
    </source>
</evidence>
<dbReference type="Proteomes" id="UP001165121">
    <property type="component" value="Unassembled WGS sequence"/>
</dbReference>
<evidence type="ECO:0000256" key="5">
    <source>
        <dbReference type="RuleBase" id="RU367124"/>
    </source>
</evidence>
<keyword evidence="3 5" id="KW-0964">Secreted</keyword>
<evidence type="ECO:0000256" key="2">
    <source>
        <dbReference type="ARBA" id="ARBA00010400"/>
    </source>
</evidence>
<comment type="subcellular location">
    <subcellularLocation>
        <location evidence="1 5">Secreted</location>
    </subcellularLocation>
</comment>
<dbReference type="GO" id="GO:0005576">
    <property type="term" value="C:extracellular region"/>
    <property type="evidence" value="ECO:0007669"/>
    <property type="project" value="UniProtKB-SubCell"/>
</dbReference>
<dbReference type="AlphaFoldDB" id="A0A9W6YI80"/>
<protein>
    <recommendedName>
        <fullName evidence="5">RxLR effector protein</fullName>
    </recommendedName>
</protein>